<evidence type="ECO:0000256" key="1">
    <source>
        <dbReference type="ARBA" id="ARBA00004651"/>
    </source>
</evidence>
<feature type="transmembrane region" description="Helical" evidence="7">
    <location>
        <begin position="320"/>
        <end position="342"/>
    </location>
</feature>
<dbReference type="Gene3D" id="1.20.1250.20">
    <property type="entry name" value="MFS general substrate transporter like domains"/>
    <property type="match status" value="1"/>
</dbReference>
<keyword evidence="5 7" id="KW-0472">Membrane</keyword>
<feature type="transmembrane region" description="Helical" evidence="7">
    <location>
        <begin position="374"/>
        <end position="392"/>
    </location>
</feature>
<comment type="caution">
    <text evidence="8">The sequence shown here is derived from an EMBL/GenBank/DDBJ whole genome shotgun (WGS) entry which is preliminary data.</text>
</comment>
<reference evidence="8" key="2">
    <citation type="submission" date="2022-09" db="EMBL/GenBank/DDBJ databases">
        <authorList>
            <person name="Sun Q."/>
            <person name="Ohkuma M."/>
        </authorList>
    </citation>
    <scope>NUCLEOTIDE SEQUENCE</scope>
    <source>
        <strain evidence="8">JCM 3093</strain>
    </source>
</reference>
<feature type="transmembrane region" description="Helical" evidence="7">
    <location>
        <begin position="436"/>
        <end position="456"/>
    </location>
</feature>
<dbReference type="InterPro" id="IPR036259">
    <property type="entry name" value="MFS_trans_sf"/>
</dbReference>
<feature type="transmembrane region" description="Helical" evidence="7">
    <location>
        <begin position="107"/>
        <end position="128"/>
    </location>
</feature>
<evidence type="ECO:0000256" key="2">
    <source>
        <dbReference type="ARBA" id="ARBA00022475"/>
    </source>
</evidence>
<comment type="subcellular location">
    <subcellularLocation>
        <location evidence="1">Cell membrane</location>
        <topology evidence="1">Multi-pass membrane protein</topology>
    </subcellularLocation>
</comment>
<keyword evidence="2" id="KW-1003">Cell membrane</keyword>
<name>A0AA37BIU7_9ACTN</name>
<proteinExistence type="predicted"/>
<evidence type="ECO:0000256" key="6">
    <source>
        <dbReference type="SAM" id="MobiDB-lite"/>
    </source>
</evidence>
<sequence length="476" mass="48829">MTAGRTDAPGPATAPDAGKTPLPRGLGRRFWILFASSTVSNLSDGVGKVALPLLAVTLTQDPVLVAALTSLTILPWLMFAIVSGALVDRVDRRRAMIAAQLVRTVIVGLLAAAVLAGQAALWMLYAAAFTLGAVETLYDNAAHSMTPSVVRRDQLEKANGRVEAASVVADGFLGAPLASALFVVAAAWPFLANSLGFLLAGVVLLLLPGRYRAGRTAERADGHAAGPEGGRGSGHAAGGADGHPAGHPGEPESGQAGGAVEGRSANLRAEMAEGLRWFWNHRLIRGLTVVASLTGAAFQAMMSVMVLFVTDVLELPAAAFGWFVLASAAGGVAGGLVVPVLVRRWSRAVVMGVALTVPGACFVLIGAFPSPAALAVAMALGGGALLVWNVLVMSVRQALVPPHLFGRVLGAIRTVLWGLMPLGALAGGLVGRAYGLQTLAVVCGCLLLALMVPLSLTLHRHGALLRALSRPDTVDT</sequence>
<dbReference type="PANTHER" id="PTHR23513:SF6">
    <property type="entry name" value="MAJOR FACILITATOR SUPERFAMILY ASSOCIATED DOMAIN-CONTAINING PROTEIN"/>
    <property type="match status" value="1"/>
</dbReference>
<dbReference type="PANTHER" id="PTHR23513">
    <property type="entry name" value="INTEGRAL MEMBRANE EFFLUX PROTEIN-RELATED"/>
    <property type="match status" value="1"/>
</dbReference>
<dbReference type="AlphaFoldDB" id="A0AA37BIU7"/>
<evidence type="ECO:0000256" key="4">
    <source>
        <dbReference type="ARBA" id="ARBA00022989"/>
    </source>
</evidence>
<evidence type="ECO:0000313" key="9">
    <source>
        <dbReference type="Proteomes" id="UP000627984"/>
    </source>
</evidence>
<dbReference type="Proteomes" id="UP000627984">
    <property type="component" value="Unassembled WGS sequence"/>
</dbReference>
<feature type="transmembrane region" description="Helical" evidence="7">
    <location>
        <begin position="404"/>
        <end position="430"/>
    </location>
</feature>
<protein>
    <submittedName>
        <fullName evidence="8">MFS transporter</fullName>
    </submittedName>
</protein>
<evidence type="ECO:0000256" key="7">
    <source>
        <dbReference type="SAM" id="Phobius"/>
    </source>
</evidence>
<gene>
    <name evidence="8" type="ORF">GCM10010126_41790</name>
</gene>
<feature type="compositionally biased region" description="Low complexity" evidence="6">
    <location>
        <begin position="1"/>
        <end position="18"/>
    </location>
</feature>
<organism evidence="8 9">
    <name type="scientific">Planomonospora parontospora</name>
    <dbReference type="NCBI Taxonomy" id="58119"/>
    <lineage>
        <taxon>Bacteria</taxon>
        <taxon>Bacillati</taxon>
        <taxon>Actinomycetota</taxon>
        <taxon>Actinomycetes</taxon>
        <taxon>Streptosporangiales</taxon>
        <taxon>Streptosporangiaceae</taxon>
        <taxon>Planomonospora</taxon>
    </lineage>
</organism>
<feature type="transmembrane region" description="Helical" evidence="7">
    <location>
        <begin position="63"/>
        <end position="87"/>
    </location>
</feature>
<dbReference type="SUPFAM" id="SSF103473">
    <property type="entry name" value="MFS general substrate transporter"/>
    <property type="match status" value="1"/>
</dbReference>
<feature type="transmembrane region" description="Helical" evidence="7">
    <location>
        <begin position="349"/>
        <end position="368"/>
    </location>
</feature>
<dbReference type="RefSeq" id="WP_191896244.1">
    <property type="nucleotide sequence ID" value="NZ_BMQD01000013.1"/>
</dbReference>
<feature type="region of interest" description="Disordered" evidence="6">
    <location>
        <begin position="218"/>
        <end position="260"/>
    </location>
</feature>
<feature type="transmembrane region" description="Helical" evidence="7">
    <location>
        <begin position="286"/>
        <end position="308"/>
    </location>
</feature>
<evidence type="ECO:0000313" key="8">
    <source>
        <dbReference type="EMBL" id="GGK78013.1"/>
    </source>
</evidence>
<dbReference type="EMBL" id="BMQD01000013">
    <property type="protein sequence ID" value="GGK78013.1"/>
    <property type="molecule type" value="Genomic_DNA"/>
</dbReference>
<evidence type="ECO:0000256" key="3">
    <source>
        <dbReference type="ARBA" id="ARBA00022692"/>
    </source>
</evidence>
<feature type="region of interest" description="Disordered" evidence="6">
    <location>
        <begin position="1"/>
        <end position="21"/>
    </location>
</feature>
<dbReference type="InterPro" id="IPR011701">
    <property type="entry name" value="MFS"/>
</dbReference>
<dbReference type="GO" id="GO:0005886">
    <property type="term" value="C:plasma membrane"/>
    <property type="evidence" value="ECO:0007669"/>
    <property type="project" value="UniProtKB-SubCell"/>
</dbReference>
<feature type="compositionally biased region" description="Gly residues" evidence="6">
    <location>
        <begin position="227"/>
        <end position="241"/>
    </location>
</feature>
<accession>A0AA37BIU7</accession>
<dbReference type="CDD" id="cd06173">
    <property type="entry name" value="MFS_MefA_like"/>
    <property type="match status" value="1"/>
</dbReference>
<reference evidence="8" key="1">
    <citation type="journal article" date="2014" name="Int. J. Syst. Evol. Microbiol.">
        <title>Complete genome sequence of Corynebacterium casei LMG S-19264T (=DSM 44701T), isolated from a smear-ripened cheese.</title>
        <authorList>
            <consortium name="US DOE Joint Genome Institute (JGI-PGF)"/>
            <person name="Walter F."/>
            <person name="Albersmeier A."/>
            <person name="Kalinowski J."/>
            <person name="Ruckert C."/>
        </authorList>
    </citation>
    <scope>NUCLEOTIDE SEQUENCE</scope>
    <source>
        <strain evidence="8">JCM 3093</strain>
    </source>
</reference>
<feature type="compositionally biased region" description="Low complexity" evidence="6">
    <location>
        <begin position="242"/>
        <end position="254"/>
    </location>
</feature>
<feature type="transmembrane region" description="Helical" evidence="7">
    <location>
        <begin position="180"/>
        <end position="207"/>
    </location>
</feature>
<dbReference type="Pfam" id="PF07690">
    <property type="entry name" value="MFS_1"/>
    <property type="match status" value="1"/>
</dbReference>
<keyword evidence="4 7" id="KW-1133">Transmembrane helix</keyword>
<dbReference type="GO" id="GO:0022857">
    <property type="term" value="F:transmembrane transporter activity"/>
    <property type="evidence" value="ECO:0007669"/>
    <property type="project" value="InterPro"/>
</dbReference>
<keyword evidence="3 7" id="KW-0812">Transmembrane</keyword>
<evidence type="ECO:0000256" key="5">
    <source>
        <dbReference type="ARBA" id="ARBA00023136"/>
    </source>
</evidence>